<dbReference type="PANTHER" id="PTHR43289:SF6">
    <property type="entry name" value="SERINE_THREONINE-PROTEIN KINASE NEKL-3"/>
    <property type="match status" value="1"/>
</dbReference>
<organism evidence="6 7">
    <name type="scientific">Mariniblastus fucicola</name>
    <dbReference type="NCBI Taxonomy" id="980251"/>
    <lineage>
        <taxon>Bacteria</taxon>
        <taxon>Pseudomonadati</taxon>
        <taxon>Planctomycetota</taxon>
        <taxon>Planctomycetia</taxon>
        <taxon>Pirellulales</taxon>
        <taxon>Pirellulaceae</taxon>
        <taxon>Mariniblastus</taxon>
    </lineage>
</organism>
<dbReference type="Gene3D" id="1.10.510.10">
    <property type="entry name" value="Transferase(Phosphotransferase) domain 1"/>
    <property type="match status" value="1"/>
</dbReference>
<feature type="domain" description="Protein kinase" evidence="5">
    <location>
        <begin position="212"/>
        <end position="505"/>
    </location>
</feature>
<dbReference type="Pfam" id="PF00069">
    <property type="entry name" value="Pkinase"/>
    <property type="match status" value="1"/>
</dbReference>
<keyword evidence="7" id="KW-1185">Reference proteome</keyword>
<dbReference type="Gene3D" id="1.25.40.10">
    <property type="entry name" value="Tetratricopeptide repeat domain"/>
    <property type="match status" value="2"/>
</dbReference>
<dbReference type="InterPro" id="IPR011990">
    <property type="entry name" value="TPR-like_helical_dom_sf"/>
</dbReference>
<name>A0A5B9PJQ5_9BACT</name>
<evidence type="ECO:0000256" key="3">
    <source>
        <dbReference type="ARBA" id="ARBA00022777"/>
    </source>
</evidence>
<proteinExistence type="predicted"/>
<dbReference type="PROSITE" id="PS50011">
    <property type="entry name" value="PROTEIN_KINASE_DOM"/>
    <property type="match status" value="1"/>
</dbReference>
<protein>
    <submittedName>
        <fullName evidence="6">Serine/threonine-protein kinase PknD</fullName>
        <ecNumber evidence="6">2.7.11.1</ecNumber>
    </submittedName>
</protein>
<evidence type="ECO:0000313" key="7">
    <source>
        <dbReference type="Proteomes" id="UP000322214"/>
    </source>
</evidence>
<gene>
    <name evidence="6" type="primary">pknD_5</name>
    <name evidence="6" type="ORF">MFFC18_48290</name>
</gene>
<dbReference type="CDD" id="cd14014">
    <property type="entry name" value="STKc_PknB_like"/>
    <property type="match status" value="1"/>
</dbReference>
<reference evidence="6 7" key="1">
    <citation type="submission" date="2019-08" db="EMBL/GenBank/DDBJ databases">
        <title>Deep-cultivation of Planctomycetes and their phenomic and genomic characterization uncovers novel biology.</title>
        <authorList>
            <person name="Wiegand S."/>
            <person name="Jogler M."/>
            <person name="Boedeker C."/>
            <person name="Pinto D."/>
            <person name="Vollmers J."/>
            <person name="Rivas-Marin E."/>
            <person name="Kohn T."/>
            <person name="Peeters S.H."/>
            <person name="Heuer A."/>
            <person name="Rast P."/>
            <person name="Oberbeckmann S."/>
            <person name="Bunk B."/>
            <person name="Jeske O."/>
            <person name="Meyerdierks A."/>
            <person name="Storesund J.E."/>
            <person name="Kallscheuer N."/>
            <person name="Luecker S."/>
            <person name="Lage O.M."/>
            <person name="Pohl T."/>
            <person name="Merkel B.J."/>
            <person name="Hornburger P."/>
            <person name="Mueller R.-W."/>
            <person name="Bruemmer F."/>
            <person name="Labrenz M."/>
            <person name="Spormann A.M."/>
            <person name="Op den Camp H."/>
            <person name="Overmann J."/>
            <person name="Amann R."/>
            <person name="Jetten M.S.M."/>
            <person name="Mascher T."/>
            <person name="Medema M.H."/>
            <person name="Devos D.P."/>
            <person name="Kaster A.-K."/>
            <person name="Ovreas L."/>
            <person name="Rohde M."/>
            <person name="Galperin M.Y."/>
            <person name="Jogler C."/>
        </authorList>
    </citation>
    <scope>NUCLEOTIDE SEQUENCE [LARGE SCALE GENOMIC DNA]</scope>
    <source>
        <strain evidence="6 7">FC18</strain>
    </source>
</reference>
<accession>A0A5B9PJQ5</accession>
<dbReference type="EMBL" id="CP042912">
    <property type="protein sequence ID" value="QEG24906.1"/>
    <property type="molecule type" value="Genomic_DNA"/>
</dbReference>
<dbReference type="STRING" id="980251.GCA_001642875_01648"/>
<keyword evidence="2" id="KW-0547">Nucleotide-binding</keyword>
<dbReference type="SMART" id="SM00220">
    <property type="entry name" value="S_TKc"/>
    <property type="match status" value="1"/>
</dbReference>
<dbReference type="InterPro" id="IPR008271">
    <property type="entry name" value="Ser/Thr_kinase_AS"/>
</dbReference>
<dbReference type="GO" id="GO:0005524">
    <property type="term" value="F:ATP binding"/>
    <property type="evidence" value="ECO:0007669"/>
    <property type="project" value="UniProtKB-KW"/>
</dbReference>
<dbReference type="PROSITE" id="PS00108">
    <property type="entry name" value="PROTEIN_KINASE_ST"/>
    <property type="match status" value="1"/>
</dbReference>
<dbReference type="PANTHER" id="PTHR43289">
    <property type="entry name" value="MITOGEN-ACTIVATED PROTEIN KINASE KINASE KINASE 20-RELATED"/>
    <property type="match status" value="1"/>
</dbReference>
<evidence type="ECO:0000259" key="5">
    <source>
        <dbReference type="PROSITE" id="PS50011"/>
    </source>
</evidence>
<evidence type="ECO:0000256" key="4">
    <source>
        <dbReference type="ARBA" id="ARBA00022840"/>
    </source>
</evidence>
<evidence type="ECO:0000313" key="6">
    <source>
        <dbReference type="EMBL" id="QEG24906.1"/>
    </source>
</evidence>
<dbReference type="SUPFAM" id="SSF56112">
    <property type="entry name" value="Protein kinase-like (PK-like)"/>
    <property type="match status" value="1"/>
</dbReference>
<keyword evidence="4" id="KW-0067">ATP-binding</keyword>
<dbReference type="InterPro" id="IPR000719">
    <property type="entry name" value="Prot_kinase_dom"/>
</dbReference>
<evidence type="ECO:0000256" key="2">
    <source>
        <dbReference type="ARBA" id="ARBA00022741"/>
    </source>
</evidence>
<evidence type="ECO:0000256" key="1">
    <source>
        <dbReference type="ARBA" id="ARBA00022679"/>
    </source>
</evidence>
<dbReference type="Proteomes" id="UP000322214">
    <property type="component" value="Chromosome"/>
</dbReference>
<keyword evidence="1 6" id="KW-0808">Transferase</keyword>
<dbReference type="InterPro" id="IPR011009">
    <property type="entry name" value="Kinase-like_dom_sf"/>
</dbReference>
<dbReference type="Gene3D" id="3.30.200.20">
    <property type="entry name" value="Phosphorylase Kinase, domain 1"/>
    <property type="match status" value="1"/>
</dbReference>
<keyword evidence="3 6" id="KW-0418">Kinase</keyword>
<dbReference type="RefSeq" id="WP_148619068.1">
    <property type="nucleotide sequence ID" value="NZ_CP042912.1"/>
</dbReference>
<dbReference type="EC" id="2.7.11.1" evidence="6"/>
<dbReference type="OrthoDB" id="6111975at2"/>
<dbReference type="GO" id="GO:0004674">
    <property type="term" value="F:protein serine/threonine kinase activity"/>
    <property type="evidence" value="ECO:0007669"/>
    <property type="project" value="UniProtKB-EC"/>
</dbReference>
<dbReference type="SUPFAM" id="SSF48452">
    <property type="entry name" value="TPR-like"/>
    <property type="match status" value="1"/>
</dbReference>
<dbReference type="AlphaFoldDB" id="A0A5B9PJQ5"/>
<dbReference type="KEGG" id="mff:MFFC18_48290"/>
<sequence>MDGKNRQHRINELVIEARKISANSLDAFLQQHCADDAELRAAVEKELGIDPEHQLSEFESTADGIRDSALSPEQPIHELSASAADRNLLFGIVALQMNFIDRDSLIVAMNSWALKKTEPIEEILVEQGAMDAAAKVLLSALVDKHLEHHGHSAEESLGALSSGSDDLRASLLEIKDAELGQSVIHLGSNIQDSQSDERTAALGARSTKSGRFRILRPHKNGGLGAVSVALDEELNREVALKEVLPKYSDYQMAHDRLRVEAEITGGLEHPGIVPVYGLGSHPNGSPFYCMRFIQGDSLKGAIRRYHESKDTMTTSDRNLELRSLLRRFIDVCDAVSYAHSRRVLHRDLKPGNIMLGKYGETLVVDWGLAKATGKREEASDRTEMPIVPRSGSTAAPTIAGSAIGTPEYMSPEQAEGRVDQLGPTTDVYSLGATMFCLLTGRPPIVADGITEKLDKVKHGDFPKPTDLDKSIPRPLEAICLKAMRTYPSRRYSTASDLSDDVERWLADETVSAFPEPLLQRATRAIRKNRTAATAVAAATVMALLGLLGMNLVTRSKNREIQARNTEIELRNEQLAGLNNDLTKSNEALNESYKTFRSVTAEMIQKAESELSQMPGMEETRKWLTRTTAETFEEFIDNEPDSLNVTNSENSQIWLAQLLRIDANNLRNDNQIEAAVEKHRNAVSIFEGVVEKNPEGAQGIGMLSESYRDYAVTLARHGQLERSEEVFEETIRLSQQLLSKYPDSKNCQLLMAINYLDFSGLKEKLGDFEGAKSMATKSADLFTALLGKNDLKLKNRRMGALALGKIASFQRKSGDFELARTSVEEAARIARANAAESDMRADQHVLAKVLLESVRIDLDRTTVNEETVALIKEAIGFWEQLHEQYREFSAYHHYLVASHTTYGQTLSQNDEIERATVQFENAIRLGDAFYKRNPKSTRGLERIGDALLVYSKHELKNGNREESLDLARRALVRFQEAVLIQPKSALLKEQLAEARELVETAEKTN</sequence>